<evidence type="ECO:0000313" key="7">
    <source>
        <dbReference type="Proteomes" id="UP000655208"/>
    </source>
</evidence>
<dbReference type="GO" id="GO:0000976">
    <property type="term" value="F:transcription cis-regulatory region binding"/>
    <property type="evidence" value="ECO:0007669"/>
    <property type="project" value="TreeGrafter"/>
</dbReference>
<keyword evidence="2" id="KW-0238">DNA-binding</keyword>
<dbReference type="RefSeq" id="WP_188942987.1">
    <property type="nucleotide sequence ID" value="NZ_BMNA01000006.1"/>
</dbReference>
<accession>A0A917T3E0</accession>
<dbReference type="InterPro" id="IPR000843">
    <property type="entry name" value="HTH_LacI"/>
</dbReference>
<dbReference type="PROSITE" id="PS50932">
    <property type="entry name" value="HTH_LACI_2"/>
    <property type="match status" value="1"/>
</dbReference>
<dbReference type="Proteomes" id="UP000655208">
    <property type="component" value="Unassembled WGS sequence"/>
</dbReference>
<dbReference type="GO" id="GO:0003700">
    <property type="term" value="F:DNA-binding transcription factor activity"/>
    <property type="evidence" value="ECO:0007669"/>
    <property type="project" value="TreeGrafter"/>
</dbReference>
<evidence type="ECO:0000259" key="5">
    <source>
        <dbReference type="PROSITE" id="PS50932"/>
    </source>
</evidence>
<dbReference type="Gene3D" id="3.40.50.2300">
    <property type="match status" value="2"/>
</dbReference>
<dbReference type="PROSITE" id="PS00356">
    <property type="entry name" value="HTH_LACI_1"/>
    <property type="match status" value="1"/>
</dbReference>
<dbReference type="InterPro" id="IPR010982">
    <property type="entry name" value="Lambda_DNA-bd_dom_sf"/>
</dbReference>
<evidence type="ECO:0000256" key="1">
    <source>
        <dbReference type="ARBA" id="ARBA00023015"/>
    </source>
</evidence>
<feature type="region of interest" description="Disordered" evidence="4">
    <location>
        <begin position="1"/>
        <end position="22"/>
    </location>
</feature>
<reference evidence="6" key="2">
    <citation type="submission" date="2020-09" db="EMBL/GenBank/DDBJ databases">
        <authorList>
            <person name="Sun Q."/>
            <person name="Zhou Y."/>
        </authorList>
    </citation>
    <scope>NUCLEOTIDE SEQUENCE</scope>
    <source>
        <strain evidence="6">CGMCC 4.7308</strain>
    </source>
</reference>
<dbReference type="PANTHER" id="PTHR30146">
    <property type="entry name" value="LACI-RELATED TRANSCRIPTIONAL REPRESSOR"/>
    <property type="match status" value="1"/>
</dbReference>
<dbReference type="Pfam" id="PF00356">
    <property type="entry name" value="LacI"/>
    <property type="match status" value="1"/>
</dbReference>
<comment type="caution">
    <text evidence="6">The sequence shown here is derived from an EMBL/GenBank/DDBJ whole genome shotgun (WGS) entry which is preliminary data.</text>
</comment>
<keyword evidence="3" id="KW-0804">Transcription</keyword>
<name>A0A917T3E0_9ACTN</name>
<dbReference type="InterPro" id="IPR046335">
    <property type="entry name" value="LacI/GalR-like_sensor"/>
</dbReference>
<evidence type="ECO:0000313" key="6">
    <source>
        <dbReference type="EMBL" id="GGM08563.1"/>
    </source>
</evidence>
<keyword evidence="1" id="KW-0805">Transcription regulation</keyword>
<dbReference type="InterPro" id="IPR028082">
    <property type="entry name" value="Peripla_BP_I"/>
</dbReference>
<evidence type="ECO:0000256" key="3">
    <source>
        <dbReference type="ARBA" id="ARBA00023163"/>
    </source>
</evidence>
<dbReference type="SMART" id="SM00354">
    <property type="entry name" value="HTH_LACI"/>
    <property type="match status" value="1"/>
</dbReference>
<dbReference type="Gene3D" id="1.10.260.40">
    <property type="entry name" value="lambda repressor-like DNA-binding domains"/>
    <property type="match status" value="1"/>
</dbReference>
<dbReference type="CDD" id="cd01392">
    <property type="entry name" value="HTH_LacI"/>
    <property type="match status" value="1"/>
</dbReference>
<proteinExistence type="predicted"/>
<evidence type="ECO:0000256" key="2">
    <source>
        <dbReference type="ARBA" id="ARBA00023125"/>
    </source>
</evidence>
<organism evidence="6 7">
    <name type="scientific">Nakamurella endophytica</name>
    <dbReference type="NCBI Taxonomy" id="1748367"/>
    <lineage>
        <taxon>Bacteria</taxon>
        <taxon>Bacillati</taxon>
        <taxon>Actinomycetota</taxon>
        <taxon>Actinomycetes</taxon>
        <taxon>Nakamurellales</taxon>
        <taxon>Nakamurellaceae</taxon>
        <taxon>Nakamurella</taxon>
    </lineage>
</organism>
<reference evidence="6" key="1">
    <citation type="journal article" date="2014" name="Int. J. Syst. Evol. Microbiol.">
        <title>Complete genome sequence of Corynebacterium casei LMG S-19264T (=DSM 44701T), isolated from a smear-ripened cheese.</title>
        <authorList>
            <consortium name="US DOE Joint Genome Institute (JGI-PGF)"/>
            <person name="Walter F."/>
            <person name="Albersmeier A."/>
            <person name="Kalinowski J."/>
            <person name="Ruckert C."/>
        </authorList>
    </citation>
    <scope>NUCLEOTIDE SEQUENCE</scope>
    <source>
        <strain evidence="6">CGMCC 4.7308</strain>
    </source>
</reference>
<dbReference type="SUPFAM" id="SSF47413">
    <property type="entry name" value="lambda repressor-like DNA-binding domains"/>
    <property type="match status" value="1"/>
</dbReference>
<keyword evidence="7" id="KW-1185">Reference proteome</keyword>
<dbReference type="PANTHER" id="PTHR30146:SF109">
    <property type="entry name" value="HTH-TYPE TRANSCRIPTIONAL REGULATOR GALS"/>
    <property type="match status" value="1"/>
</dbReference>
<dbReference type="CDD" id="cd06267">
    <property type="entry name" value="PBP1_LacI_sugar_binding-like"/>
    <property type="match status" value="1"/>
</dbReference>
<feature type="compositionally biased region" description="Gly residues" evidence="4">
    <location>
        <begin position="1"/>
        <end position="12"/>
    </location>
</feature>
<evidence type="ECO:0000256" key="4">
    <source>
        <dbReference type="SAM" id="MobiDB-lite"/>
    </source>
</evidence>
<dbReference type="SUPFAM" id="SSF53822">
    <property type="entry name" value="Periplasmic binding protein-like I"/>
    <property type="match status" value="1"/>
</dbReference>
<gene>
    <name evidence="6" type="ORF">GCM10011594_30590</name>
</gene>
<dbReference type="EMBL" id="BMNA01000006">
    <property type="protein sequence ID" value="GGM08563.1"/>
    <property type="molecule type" value="Genomic_DNA"/>
</dbReference>
<sequence>MSPRALGGGGSATGSTALPPDPDRMVGAGGIVEVAALAGVSPATVSRALRGLPGVSASTRAAVRVAAEQLGYVASASASALARGRTSAVGVLAPWISRWFFAAVIEGAQELITSHGYDMLLYPLGANAGPDAGPVDARALHKRVDGVLGLNVPASMPTDSLRDLRVPLVTVGSTVPGLSGVQVDDVRIGLEATRHLLGLGHSRIGFLGLDPDDLYGFTVAADRHRGYVQALEQAGIEPDPRLTEVTGWAVQGGEAGLGHQLELAAAAGRTLPTAFVAVSDEVAMGALYAARCRGIRVPQDLSVIGVDDHDLSYLFDLTTVSQPVRRQGRLAAELLLEQMEGGAAARPRVVQIDPGLVVRSTTGPPRD</sequence>
<dbReference type="Pfam" id="PF13377">
    <property type="entry name" value="Peripla_BP_3"/>
    <property type="match status" value="1"/>
</dbReference>
<feature type="domain" description="HTH lacI-type" evidence="5">
    <location>
        <begin position="31"/>
        <end position="83"/>
    </location>
</feature>
<protein>
    <submittedName>
        <fullName evidence="6">LacI family transcriptional regulator</fullName>
    </submittedName>
</protein>
<dbReference type="AlphaFoldDB" id="A0A917T3E0"/>